<dbReference type="EMBL" id="JAFJZO010000010">
    <property type="protein sequence ID" value="KAG5510346.1"/>
    <property type="molecule type" value="Genomic_DNA"/>
</dbReference>
<keyword evidence="2" id="KW-0282">Flagellum</keyword>
<evidence type="ECO:0000256" key="7">
    <source>
        <dbReference type="ARBA" id="ARBA00034142"/>
    </source>
</evidence>
<dbReference type="PANTHER" id="PTHR15504:SF0">
    <property type="entry name" value="CILIA- AND FLAGELLA-ASSOCIATED PROTEIN 45"/>
    <property type="match status" value="1"/>
</dbReference>
<protein>
    <recommendedName>
        <fullName evidence="7">Cilia- and flagella-associated protein 45</fullName>
    </recommendedName>
</protein>
<evidence type="ECO:0000256" key="8">
    <source>
        <dbReference type="SAM" id="Coils"/>
    </source>
</evidence>
<dbReference type="KEGG" id="phet:94293683"/>
<dbReference type="Proteomes" id="UP000674318">
    <property type="component" value="Chromosome 10"/>
</dbReference>
<dbReference type="Pfam" id="PF13868">
    <property type="entry name" value="TPH"/>
    <property type="match status" value="1"/>
</dbReference>
<dbReference type="InterPro" id="IPR043597">
    <property type="entry name" value="TPH_dom"/>
</dbReference>
<sequence>MTFFTNKSCEVFPPRRRGQSDGVLRKELNARGAPGDSTIITKTELGIIRAMIDGRFPLSLSGSAATAAASRTHTESGEERRRRMQEFDAERARNGVEPRTAEEIEQAQLRQVNLEKARQKLDEEFDEVKAMNRVIMEAKCVAMREAQRLEKQKRIEEETAYNHQMDTLMMQEAEAAQRVYLERERQRMEEQRRNASMIKDQLRERDVERVRRLERQQQEHEALSRHMELLKVEEKAEKLRRMDAARRLMEEVAITNAEQVALKKRARDLELAEEQKMADYIKQKEARETAYAEEQARIRREKEKEIALLRANQQKVQDKQAELEELRARRVQESYIREERRKEREATEREKAMHADLQRARLEQVKERARQKALEKEQEQEEVDRMLAVQKISHEQDLERKARVRCLQMENSVALLKQIMETEERRRRERQEEIEEGNQVRKEARERQAALEGIRDRKLCELEELGVPDQYRRALLKVAK</sequence>
<evidence type="ECO:0000256" key="9">
    <source>
        <dbReference type="SAM" id="MobiDB-lite"/>
    </source>
</evidence>
<organism evidence="11 12">
    <name type="scientific">Porcisia hertigi</name>
    <dbReference type="NCBI Taxonomy" id="2761500"/>
    <lineage>
        <taxon>Eukaryota</taxon>
        <taxon>Discoba</taxon>
        <taxon>Euglenozoa</taxon>
        <taxon>Kinetoplastea</taxon>
        <taxon>Metakinetoplastina</taxon>
        <taxon>Trypanosomatida</taxon>
        <taxon>Trypanosomatidae</taxon>
        <taxon>Leishmaniinae</taxon>
        <taxon>Porcisia</taxon>
    </lineage>
</organism>
<proteinExistence type="inferred from homology"/>
<comment type="subcellular location">
    <subcellularLocation>
        <location evidence="1">Cell projection</location>
        <location evidence="1">Cilium</location>
        <location evidence="1">Flagellum</location>
    </subcellularLocation>
</comment>
<comment type="similarity">
    <text evidence="6">Belongs to the CFAP45 family.</text>
</comment>
<name>A0A836IFC9_9TRYP</name>
<dbReference type="InterPro" id="IPR033253">
    <property type="entry name" value="CFAP45"/>
</dbReference>
<reference evidence="11 12" key="1">
    <citation type="submission" date="2021-02" db="EMBL/GenBank/DDBJ databases">
        <title>Porcisia hertigi Genome sequencing and assembly.</title>
        <authorList>
            <person name="Almutairi H."/>
            <person name="Gatherer D."/>
        </authorList>
    </citation>
    <scope>NUCLEOTIDE SEQUENCE [LARGE SCALE GENOMIC DNA]</scope>
    <source>
        <strain evidence="11 12">C119</strain>
    </source>
</reference>
<evidence type="ECO:0000256" key="3">
    <source>
        <dbReference type="ARBA" id="ARBA00023054"/>
    </source>
</evidence>
<keyword evidence="5" id="KW-0966">Cell projection</keyword>
<keyword evidence="3 8" id="KW-0175">Coiled coil</keyword>
<evidence type="ECO:0000256" key="4">
    <source>
        <dbReference type="ARBA" id="ARBA00023069"/>
    </source>
</evidence>
<feature type="coiled-coil region" evidence="8">
    <location>
        <begin position="104"/>
        <end position="134"/>
    </location>
</feature>
<evidence type="ECO:0000256" key="6">
    <source>
        <dbReference type="ARBA" id="ARBA00034116"/>
    </source>
</evidence>
<dbReference type="RefSeq" id="XP_067759087.1">
    <property type="nucleotide sequence ID" value="XM_067903606.1"/>
</dbReference>
<feature type="coiled-coil region" evidence="8">
    <location>
        <begin position="292"/>
        <end position="386"/>
    </location>
</feature>
<dbReference type="GO" id="GO:0031514">
    <property type="term" value="C:motile cilium"/>
    <property type="evidence" value="ECO:0007669"/>
    <property type="project" value="UniProtKB-SubCell"/>
</dbReference>
<accession>A0A836IFC9</accession>
<keyword evidence="4" id="KW-0969">Cilium</keyword>
<feature type="region of interest" description="Disordered" evidence="9">
    <location>
        <begin position="67"/>
        <end position="98"/>
    </location>
</feature>
<evidence type="ECO:0000313" key="12">
    <source>
        <dbReference type="Proteomes" id="UP000674318"/>
    </source>
</evidence>
<evidence type="ECO:0000313" key="11">
    <source>
        <dbReference type="EMBL" id="KAG5510346.1"/>
    </source>
</evidence>
<evidence type="ECO:0000259" key="10">
    <source>
        <dbReference type="Pfam" id="PF13868"/>
    </source>
</evidence>
<evidence type="ECO:0000256" key="1">
    <source>
        <dbReference type="ARBA" id="ARBA00004230"/>
    </source>
</evidence>
<evidence type="ECO:0000256" key="5">
    <source>
        <dbReference type="ARBA" id="ARBA00023273"/>
    </source>
</evidence>
<dbReference type="AlphaFoldDB" id="A0A836IFC9"/>
<comment type="caution">
    <text evidence="11">The sequence shown here is derived from an EMBL/GenBank/DDBJ whole genome shotgun (WGS) entry which is preliminary data.</text>
</comment>
<feature type="region of interest" description="Disordered" evidence="9">
    <location>
        <begin position="426"/>
        <end position="446"/>
    </location>
</feature>
<dbReference type="OrthoDB" id="1902038at2759"/>
<gene>
    <name evidence="11" type="ORF">JKF63_07675</name>
</gene>
<dbReference type="GeneID" id="94293683"/>
<feature type="compositionally biased region" description="Basic and acidic residues" evidence="9">
    <location>
        <begin position="72"/>
        <end position="98"/>
    </location>
</feature>
<dbReference type="PANTHER" id="PTHR15504">
    <property type="entry name" value="NASOPHARYNGEAL EPITHELIUM SPECIFIC PROTEIN 1"/>
    <property type="match status" value="1"/>
</dbReference>
<feature type="coiled-coil region" evidence="8">
    <location>
        <begin position="181"/>
        <end position="233"/>
    </location>
</feature>
<feature type="domain" description="Trichohyalin-plectin-homology" evidence="10">
    <location>
        <begin position="121"/>
        <end position="469"/>
    </location>
</feature>
<keyword evidence="12" id="KW-1185">Reference proteome</keyword>
<evidence type="ECO:0000256" key="2">
    <source>
        <dbReference type="ARBA" id="ARBA00022846"/>
    </source>
</evidence>